<keyword evidence="2" id="KW-0413">Isomerase</keyword>
<feature type="active site" description="Proton donor/acceptor" evidence="4">
    <location>
        <position position="85"/>
    </location>
</feature>
<name>A0A1G9I135_9FIRM</name>
<dbReference type="SMART" id="SM00855">
    <property type="entry name" value="PGAM"/>
    <property type="match status" value="1"/>
</dbReference>
<dbReference type="InterPro" id="IPR050275">
    <property type="entry name" value="PGM_Phosphatase"/>
</dbReference>
<proteinExistence type="predicted"/>
<dbReference type="AlphaFoldDB" id="A0A1G9I135"/>
<dbReference type="CDD" id="cd07067">
    <property type="entry name" value="HP_PGM_like"/>
    <property type="match status" value="1"/>
</dbReference>
<protein>
    <recommendedName>
        <fullName evidence="3">Alpha-ribazole phosphatase</fullName>
        <ecNumber evidence="3">3.1.3.73</ecNumber>
    </recommendedName>
</protein>
<evidence type="ECO:0000256" key="5">
    <source>
        <dbReference type="PIRSR" id="PIRSR613078-2"/>
    </source>
</evidence>
<dbReference type="OrthoDB" id="9781415at2"/>
<dbReference type="RefSeq" id="WP_089757942.1">
    <property type="nucleotide sequence ID" value="NZ_FNGO01000002.1"/>
</dbReference>
<sequence length="206" mass="23529">MSEKKELILIRHGETEWNKNKRYQGQEDVALNDTGRQQARRAAEFIAEENIDKVCSSDLSRARDTAAAIARSRQLEVKEYPGLREIDFGRWEGKNYETIREEYGDRFDNWLDDPGEVSPPGGEDMYEFMDRVSSALTEILSGNGEEKIAVVAHGGALRIYLIHLLGIPLERYTRLYFNNGSISRIDFYEGKPVVRLVNGTFHLNGV</sequence>
<dbReference type="EC" id="3.1.3.73" evidence="3"/>
<feature type="active site" description="Tele-phosphohistidine intermediate" evidence="4">
    <location>
        <position position="12"/>
    </location>
</feature>
<evidence type="ECO:0000313" key="7">
    <source>
        <dbReference type="Proteomes" id="UP000199476"/>
    </source>
</evidence>
<evidence type="ECO:0000256" key="1">
    <source>
        <dbReference type="ARBA" id="ARBA00023152"/>
    </source>
</evidence>
<dbReference type="InterPro" id="IPR017578">
    <property type="entry name" value="Ribazole_CobC"/>
</dbReference>
<dbReference type="STRING" id="321763.SAMN04488692_10287"/>
<gene>
    <name evidence="6" type="ORF">SAMN04488692_10287</name>
</gene>
<dbReference type="PIRSF" id="PIRSF000709">
    <property type="entry name" value="6PFK_2-Ptase"/>
    <property type="match status" value="1"/>
</dbReference>
<keyword evidence="7" id="KW-1185">Reference proteome</keyword>
<dbReference type="Proteomes" id="UP000199476">
    <property type="component" value="Unassembled WGS sequence"/>
</dbReference>
<dbReference type="Gene3D" id="3.40.50.1240">
    <property type="entry name" value="Phosphoglycerate mutase-like"/>
    <property type="match status" value="1"/>
</dbReference>
<dbReference type="NCBIfam" id="TIGR03162">
    <property type="entry name" value="ribazole_cobC"/>
    <property type="match status" value="1"/>
</dbReference>
<dbReference type="InterPro" id="IPR013078">
    <property type="entry name" value="His_Pase_superF_clade-1"/>
</dbReference>
<evidence type="ECO:0000256" key="4">
    <source>
        <dbReference type="PIRSR" id="PIRSR613078-1"/>
    </source>
</evidence>
<evidence type="ECO:0000256" key="2">
    <source>
        <dbReference type="ARBA" id="ARBA00023235"/>
    </source>
</evidence>
<dbReference type="InterPro" id="IPR029033">
    <property type="entry name" value="His_PPase_superfam"/>
</dbReference>
<evidence type="ECO:0000313" key="6">
    <source>
        <dbReference type="EMBL" id="SDL18947.1"/>
    </source>
</evidence>
<reference evidence="6 7" key="1">
    <citation type="submission" date="2016-10" db="EMBL/GenBank/DDBJ databases">
        <authorList>
            <person name="de Groot N.N."/>
        </authorList>
    </citation>
    <scope>NUCLEOTIDE SEQUENCE [LARGE SCALE GENOMIC DNA]</scope>
    <source>
        <strain evidence="6 7">SLAS-1</strain>
    </source>
</reference>
<dbReference type="GO" id="GO:0043755">
    <property type="term" value="F:alpha-ribazole phosphatase activity"/>
    <property type="evidence" value="ECO:0007669"/>
    <property type="project" value="UniProtKB-UniRule"/>
</dbReference>
<accession>A0A1G9I135</accession>
<dbReference type="PANTHER" id="PTHR48100:SF1">
    <property type="entry name" value="HISTIDINE PHOSPHATASE FAMILY PROTEIN-RELATED"/>
    <property type="match status" value="1"/>
</dbReference>
<dbReference type="Pfam" id="PF00300">
    <property type="entry name" value="His_Phos_1"/>
    <property type="match status" value="1"/>
</dbReference>
<evidence type="ECO:0000256" key="3">
    <source>
        <dbReference type="NCBIfam" id="TIGR03162"/>
    </source>
</evidence>
<organism evidence="6 7">
    <name type="scientific">Halarsenatibacter silvermanii</name>
    <dbReference type="NCBI Taxonomy" id="321763"/>
    <lineage>
        <taxon>Bacteria</taxon>
        <taxon>Bacillati</taxon>
        <taxon>Bacillota</taxon>
        <taxon>Clostridia</taxon>
        <taxon>Halanaerobiales</taxon>
        <taxon>Halarsenatibacteraceae</taxon>
        <taxon>Halarsenatibacter</taxon>
    </lineage>
</organism>
<dbReference type="PROSITE" id="PS00175">
    <property type="entry name" value="PG_MUTASE"/>
    <property type="match status" value="1"/>
</dbReference>
<dbReference type="PANTHER" id="PTHR48100">
    <property type="entry name" value="BROAD-SPECIFICITY PHOSPHATASE YOR283W-RELATED"/>
    <property type="match status" value="1"/>
</dbReference>
<dbReference type="SUPFAM" id="SSF53254">
    <property type="entry name" value="Phosphoglycerate mutase-like"/>
    <property type="match status" value="1"/>
</dbReference>
<feature type="binding site" evidence="5">
    <location>
        <begin position="11"/>
        <end position="18"/>
    </location>
    <ligand>
        <name>substrate</name>
    </ligand>
</feature>
<feature type="binding site" evidence="5">
    <location>
        <position position="61"/>
    </location>
    <ligand>
        <name>substrate</name>
    </ligand>
</feature>
<dbReference type="EMBL" id="FNGO01000002">
    <property type="protein sequence ID" value="SDL18947.1"/>
    <property type="molecule type" value="Genomic_DNA"/>
</dbReference>
<dbReference type="GO" id="GO:0009236">
    <property type="term" value="P:cobalamin biosynthetic process"/>
    <property type="evidence" value="ECO:0007669"/>
    <property type="project" value="UniProtKB-UniRule"/>
</dbReference>
<dbReference type="InterPro" id="IPR001345">
    <property type="entry name" value="PG/BPGM_mutase_AS"/>
</dbReference>
<dbReference type="GO" id="GO:0005737">
    <property type="term" value="C:cytoplasm"/>
    <property type="evidence" value="ECO:0007669"/>
    <property type="project" value="TreeGrafter"/>
</dbReference>
<keyword evidence="1" id="KW-0324">Glycolysis</keyword>